<organism evidence="2 3">
    <name type="scientific">Candidatus Staskawiczbacteria bacterium RIFOXYD1_FULL_32_13</name>
    <dbReference type="NCBI Taxonomy" id="1802234"/>
    <lineage>
        <taxon>Bacteria</taxon>
        <taxon>Candidatus Staskawicziibacteriota</taxon>
    </lineage>
</organism>
<accession>A0A1G2JKN9</accession>
<evidence type="ECO:0000256" key="1">
    <source>
        <dbReference type="SAM" id="Phobius"/>
    </source>
</evidence>
<evidence type="ECO:0000313" key="3">
    <source>
        <dbReference type="Proteomes" id="UP000178935"/>
    </source>
</evidence>
<evidence type="ECO:0000313" key="2">
    <source>
        <dbReference type="EMBL" id="OGZ87695.1"/>
    </source>
</evidence>
<keyword evidence="1" id="KW-0472">Membrane</keyword>
<feature type="transmembrane region" description="Helical" evidence="1">
    <location>
        <begin position="7"/>
        <end position="25"/>
    </location>
</feature>
<protein>
    <submittedName>
        <fullName evidence="2">Uncharacterized protein</fullName>
    </submittedName>
</protein>
<name>A0A1G2JKN9_9BACT</name>
<dbReference type="Proteomes" id="UP000178935">
    <property type="component" value="Unassembled WGS sequence"/>
</dbReference>
<reference evidence="2 3" key="1">
    <citation type="journal article" date="2016" name="Nat. Commun.">
        <title>Thousands of microbial genomes shed light on interconnected biogeochemical processes in an aquifer system.</title>
        <authorList>
            <person name="Anantharaman K."/>
            <person name="Brown C.T."/>
            <person name="Hug L.A."/>
            <person name="Sharon I."/>
            <person name="Castelle C.J."/>
            <person name="Probst A.J."/>
            <person name="Thomas B.C."/>
            <person name="Singh A."/>
            <person name="Wilkins M.J."/>
            <person name="Karaoz U."/>
            <person name="Brodie E.L."/>
            <person name="Williams K.H."/>
            <person name="Hubbard S.S."/>
            <person name="Banfield J.F."/>
        </authorList>
    </citation>
    <scope>NUCLEOTIDE SEQUENCE [LARGE SCALE GENOMIC DNA]</scope>
</reference>
<gene>
    <name evidence="2" type="ORF">A2561_03315</name>
</gene>
<proteinExistence type="predicted"/>
<keyword evidence="1" id="KW-0812">Transmembrane</keyword>
<sequence length="60" mass="7317">MEENIKKYLIWIVVFVVVAVVFYILCPKYYFIIDYGVWHRCNEITGTCEYFSDNSKWIPR</sequence>
<keyword evidence="1" id="KW-1133">Transmembrane helix</keyword>
<dbReference type="EMBL" id="MHPU01000039">
    <property type="protein sequence ID" value="OGZ87695.1"/>
    <property type="molecule type" value="Genomic_DNA"/>
</dbReference>
<comment type="caution">
    <text evidence="2">The sequence shown here is derived from an EMBL/GenBank/DDBJ whole genome shotgun (WGS) entry which is preliminary data.</text>
</comment>
<dbReference type="AlphaFoldDB" id="A0A1G2JKN9"/>